<comment type="caution">
    <text evidence="1">The sequence shown here is derived from an EMBL/GenBank/DDBJ whole genome shotgun (WGS) entry which is preliminary data.</text>
</comment>
<protein>
    <submittedName>
        <fullName evidence="1">Uncharacterized protein</fullName>
    </submittedName>
</protein>
<organism evidence="1 2">
    <name type="scientific">Nocardia jinanensis</name>
    <dbReference type="NCBI Taxonomy" id="382504"/>
    <lineage>
        <taxon>Bacteria</taxon>
        <taxon>Bacillati</taxon>
        <taxon>Actinomycetota</taxon>
        <taxon>Actinomycetes</taxon>
        <taxon>Mycobacteriales</taxon>
        <taxon>Nocardiaceae</taxon>
        <taxon>Nocardia</taxon>
    </lineage>
</organism>
<dbReference type="Proteomes" id="UP000638263">
    <property type="component" value="Unassembled WGS sequence"/>
</dbReference>
<evidence type="ECO:0000313" key="1">
    <source>
        <dbReference type="EMBL" id="GGL07451.1"/>
    </source>
</evidence>
<dbReference type="AlphaFoldDB" id="A0A917RIE3"/>
<reference evidence="1" key="1">
    <citation type="journal article" date="2014" name="Int. J. Syst. Evol. Microbiol.">
        <title>Complete genome sequence of Corynebacterium casei LMG S-19264T (=DSM 44701T), isolated from a smear-ripened cheese.</title>
        <authorList>
            <consortium name="US DOE Joint Genome Institute (JGI-PGF)"/>
            <person name="Walter F."/>
            <person name="Albersmeier A."/>
            <person name="Kalinowski J."/>
            <person name="Ruckert C."/>
        </authorList>
    </citation>
    <scope>NUCLEOTIDE SEQUENCE</scope>
    <source>
        <strain evidence="1">CGMCC 4.3508</strain>
    </source>
</reference>
<accession>A0A917RIE3</accession>
<proteinExistence type="predicted"/>
<evidence type="ECO:0000313" key="2">
    <source>
        <dbReference type="Proteomes" id="UP000638263"/>
    </source>
</evidence>
<dbReference type="InterPro" id="IPR036390">
    <property type="entry name" value="WH_DNA-bd_sf"/>
</dbReference>
<dbReference type="SUPFAM" id="SSF46785">
    <property type="entry name" value="Winged helix' DNA-binding domain"/>
    <property type="match status" value="1"/>
</dbReference>
<name>A0A917RIE3_9NOCA</name>
<keyword evidence="2" id="KW-1185">Reference proteome</keyword>
<dbReference type="EMBL" id="BMMH01000003">
    <property type="protein sequence ID" value="GGL07451.1"/>
    <property type="molecule type" value="Genomic_DNA"/>
</dbReference>
<sequence>MQSLHTWRRCDALRYTLVPISAVFAARTDVYLAGLTSYRDPEPYTDEWVIGFAQAAEQAAQTGVRLARDAAALGDQLLQRLVEHRRRRGTSPALARRDAVVMKILADLSTHPVLTTESAATRYGVSAVAAHRALTELADAGILGRSKKHKGKIVCCKADAHLGLTALAERANRVGVGDTDRR</sequence>
<gene>
    <name evidence="1" type="ORF">GCM10011588_22450</name>
</gene>
<reference evidence="1" key="2">
    <citation type="submission" date="2020-09" db="EMBL/GenBank/DDBJ databases">
        <authorList>
            <person name="Sun Q."/>
            <person name="Zhou Y."/>
        </authorList>
    </citation>
    <scope>NUCLEOTIDE SEQUENCE</scope>
    <source>
        <strain evidence="1">CGMCC 4.3508</strain>
    </source>
</reference>